<keyword evidence="1" id="KW-1133">Transmembrane helix</keyword>
<comment type="caution">
    <text evidence="2">The sequence shown here is derived from an EMBL/GenBank/DDBJ whole genome shotgun (WGS) entry which is preliminary data.</text>
</comment>
<accession>A0ABQ8T7M2</accession>
<organism evidence="2 3">
    <name type="scientific">Periplaneta americana</name>
    <name type="common">American cockroach</name>
    <name type="synonym">Blatta americana</name>
    <dbReference type="NCBI Taxonomy" id="6978"/>
    <lineage>
        <taxon>Eukaryota</taxon>
        <taxon>Metazoa</taxon>
        <taxon>Ecdysozoa</taxon>
        <taxon>Arthropoda</taxon>
        <taxon>Hexapoda</taxon>
        <taxon>Insecta</taxon>
        <taxon>Pterygota</taxon>
        <taxon>Neoptera</taxon>
        <taxon>Polyneoptera</taxon>
        <taxon>Dictyoptera</taxon>
        <taxon>Blattodea</taxon>
        <taxon>Blattoidea</taxon>
        <taxon>Blattidae</taxon>
        <taxon>Blattinae</taxon>
        <taxon>Periplaneta</taxon>
    </lineage>
</organism>
<dbReference type="Proteomes" id="UP001148838">
    <property type="component" value="Unassembled WGS sequence"/>
</dbReference>
<dbReference type="EMBL" id="JAJSOF020000015">
    <property type="protein sequence ID" value="KAJ4442238.1"/>
    <property type="molecule type" value="Genomic_DNA"/>
</dbReference>
<protein>
    <submittedName>
        <fullName evidence="2">Uncharacterized protein</fullName>
    </submittedName>
</protein>
<feature type="transmembrane region" description="Helical" evidence="1">
    <location>
        <begin position="56"/>
        <end position="75"/>
    </location>
</feature>
<name>A0ABQ8T7M2_PERAM</name>
<sequence>MIKGSGRRFEETGCERLETEGDDQNSLAGYCETGQDPPWVVAPRIFISKVRMRRRYVFCVVTLFLICLIWLRLMLENVYFATKHGFDNFDNVTGSPDLIVPNIVHFILFGKNSLEFIPFLSILSALKVKFVNM</sequence>
<evidence type="ECO:0000313" key="2">
    <source>
        <dbReference type="EMBL" id="KAJ4442238.1"/>
    </source>
</evidence>
<proteinExistence type="predicted"/>
<keyword evidence="1" id="KW-0472">Membrane</keyword>
<evidence type="ECO:0000256" key="1">
    <source>
        <dbReference type="SAM" id="Phobius"/>
    </source>
</evidence>
<keyword evidence="1" id="KW-0812">Transmembrane</keyword>
<feature type="transmembrane region" description="Helical" evidence="1">
    <location>
        <begin position="103"/>
        <end position="126"/>
    </location>
</feature>
<keyword evidence="3" id="KW-1185">Reference proteome</keyword>
<gene>
    <name evidence="2" type="ORF">ANN_12104</name>
</gene>
<reference evidence="2 3" key="1">
    <citation type="journal article" date="2022" name="Allergy">
        <title>Genome assembly and annotation of Periplaneta americana reveal a comprehensive cockroach allergen profile.</title>
        <authorList>
            <person name="Wang L."/>
            <person name="Xiong Q."/>
            <person name="Saelim N."/>
            <person name="Wang L."/>
            <person name="Nong W."/>
            <person name="Wan A.T."/>
            <person name="Shi M."/>
            <person name="Liu X."/>
            <person name="Cao Q."/>
            <person name="Hui J.H.L."/>
            <person name="Sookrung N."/>
            <person name="Leung T.F."/>
            <person name="Tungtrongchitr A."/>
            <person name="Tsui S.K.W."/>
        </authorList>
    </citation>
    <scope>NUCLEOTIDE SEQUENCE [LARGE SCALE GENOMIC DNA]</scope>
    <source>
        <strain evidence="2">PWHHKU_190912</strain>
    </source>
</reference>
<evidence type="ECO:0000313" key="3">
    <source>
        <dbReference type="Proteomes" id="UP001148838"/>
    </source>
</evidence>